<proteinExistence type="predicted"/>
<organism evidence="1">
    <name type="scientific">Rhizophora mucronata</name>
    <name type="common">Asiatic mangrove</name>
    <dbReference type="NCBI Taxonomy" id="61149"/>
    <lineage>
        <taxon>Eukaryota</taxon>
        <taxon>Viridiplantae</taxon>
        <taxon>Streptophyta</taxon>
        <taxon>Embryophyta</taxon>
        <taxon>Tracheophyta</taxon>
        <taxon>Spermatophyta</taxon>
        <taxon>Magnoliopsida</taxon>
        <taxon>eudicotyledons</taxon>
        <taxon>Gunneridae</taxon>
        <taxon>Pentapetalae</taxon>
        <taxon>rosids</taxon>
        <taxon>fabids</taxon>
        <taxon>Malpighiales</taxon>
        <taxon>Rhizophoraceae</taxon>
        <taxon>Rhizophora</taxon>
    </lineage>
</organism>
<sequence length="13" mass="1515">MTQNFKSDGTVTW</sequence>
<dbReference type="EMBL" id="GGEC01018390">
    <property type="protein sequence ID" value="MBW98873.1"/>
    <property type="molecule type" value="Transcribed_RNA"/>
</dbReference>
<accession>A0A2P2JZG0</accession>
<name>A0A2P2JZG0_RHIMU</name>
<evidence type="ECO:0000313" key="1">
    <source>
        <dbReference type="EMBL" id="MBW98873.1"/>
    </source>
</evidence>
<protein>
    <submittedName>
        <fullName evidence="1">Uncharacterized protein</fullName>
    </submittedName>
</protein>
<reference evidence="1" key="1">
    <citation type="submission" date="2018-02" db="EMBL/GenBank/DDBJ databases">
        <title>Rhizophora mucronata_Transcriptome.</title>
        <authorList>
            <person name="Meera S.P."/>
            <person name="Sreeshan A."/>
            <person name="Augustine A."/>
        </authorList>
    </citation>
    <scope>NUCLEOTIDE SEQUENCE</scope>
    <source>
        <tissue evidence="1">Leaf</tissue>
    </source>
</reference>